<dbReference type="Gene3D" id="1.10.510.10">
    <property type="entry name" value="Transferase(Phosphotransferase) domain 1"/>
    <property type="match status" value="1"/>
</dbReference>
<evidence type="ECO:0000256" key="5">
    <source>
        <dbReference type="ARBA" id="ARBA00023137"/>
    </source>
</evidence>
<sequence>MQSTIVAAVFAALLLVSAAQEEPRGWNKAYGLWGKRSLPMDEDIMALEESAMPKRASERSWGKLNNMWGKRAASPRKLEGCERTMGKAKVDLRDKPWWHGYVPHDEACRLIEQQGDFLVRASSPGTTTEIILTACDNRSMPVHAALRFDIVWFFPAKEGGKQLSFPTVSDLIDHYIDHPPKNVPLTRAIPRLEPELRLDNIYYEGNHCIGRGAYTTTFWGSLTRPFHGDNKSIAVKIPTVAEGDKAVNMAARRAQLLEESAKLLYCLHPNVARFLGIAFDATYLLIVSEHVPGKSLHRHLTKFGVLTDNREKLLYLLEVAAGVNYLHDKGIVHRAIAARNCYVTVTGKIVVGDYGVNTLIDTGFGERHSCWCRQGPPQRWLAPETLGSSTAFSKASDCWALGILAYEIFHCTPPSIAPLQIFANSEQPWPGMTDLQMECEIRKGTGPAMPAATPDRVVVLLKRIWDATPQRRIAIKQIGKEIITHSCLNVVVGGVMRHLPNVPIEFSTQEPTAYDFTKNMIEDTIRLIGEFPADLLTLNRIPQVTRAVYYEPTAYDFTKVGDVLTASQWTSNSSSSSSAETSPVFGSTLINVKEGSTTRSSSATSLAPPAPVSPAPVSTYFDSNLKENR</sequence>
<dbReference type="GO" id="GO:0004713">
    <property type="term" value="F:protein tyrosine kinase activity"/>
    <property type="evidence" value="ECO:0000318"/>
    <property type="project" value="GO_Central"/>
</dbReference>
<dbReference type="InterPro" id="IPR000719">
    <property type="entry name" value="Prot_kinase_dom"/>
</dbReference>
<dbReference type="InterPro" id="IPR050198">
    <property type="entry name" value="Non-receptor_tyrosine_kinases"/>
</dbReference>
<proteinExistence type="inferred from homology"/>
<keyword evidence="5 6" id="KW-0829">Tyrosine-protein kinase</keyword>
<feature type="compositionally biased region" description="Low complexity" evidence="7">
    <location>
        <begin position="597"/>
        <end position="607"/>
    </location>
</feature>
<dbReference type="InterPro" id="IPR011009">
    <property type="entry name" value="Kinase-like_dom_sf"/>
</dbReference>
<feature type="signal peptide" evidence="8">
    <location>
        <begin position="1"/>
        <end position="19"/>
    </location>
</feature>
<evidence type="ECO:0000256" key="3">
    <source>
        <dbReference type="ARBA" id="ARBA00022777"/>
    </source>
</evidence>
<comment type="catalytic activity">
    <reaction evidence="6">
        <text>L-tyrosyl-[protein] + ATP = O-phospho-L-tyrosyl-[protein] + ADP + H(+)</text>
        <dbReference type="Rhea" id="RHEA:10596"/>
        <dbReference type="Rhea" id="RHEA-COMP:10136"/>
        <dbReference type="Rhea" id="RHEA-COMP:20101"/>
        <dbReference type="ChEBI" id="CHEBI:15378"/>
        <dbReference type="ChEBI" id="CHEBI:30616"/>
        <dbReference type="ChEBI" id="CHEBI:46858"/>
        <dbReference type="ChEBI" id="CHEBI:61978"/>
        <dbReference type="ChEBI" id="CHEBI:456216"/>
        <dbReference type="EC" id="2.7.10.2"/>
    </reaction>
</comment>
<keyword evidence="3 6" id="KW-0418">Kinase</keyword>
<evidence type="ECO:0000256" key="8">
    <source>
        <dbReference type="SAM" id="SignalP"/>
    </source>
</evidence>
<evidence type="ECO:0000256" key="1">
    <source>
        <dbReference type="ARBA" id="ARBA00022679"/>
    </source>
</evidence>
<accession>A0A2A6BSI7</accession>
<dbReference type="InterPro" id="IPR000980">
    <property type="entry name" value="SH2"/>
</dbReference>
<reference evidence="9" key="2">
    <citation type="submission" date="2022-06" db="UniProtKB">
        <authorList>
            <consortium name="EnsemblMetazoa"/>
        </authorList>
    </citation>
    <scope>IDENTIFICATION</scope>
    <source>
        <strain evidence="9">PS312</strain>
    </source>
</reference>
<keyword evidence="2 6" id="KW-0547">Nucleotide-binding</keyword>
<dbReference type="Gene3D" id="3.30.505.10">
    <property type="entry name" value="SH2 domain"/>
    <property type="match status" value="1"/>
</dbReference>
<dbReference type="EnsemblMetazoa" id="PPA27707.1">
    <property type="protein sequence ID" value="PPA27707.1"/>
    <property type="gene ID" value="WBGene00117261"/>
</dbReference>
<gene>
    <name evidence="9" type="primary">WBGene00117261</name>
</gene>
<dbReference type="SUPFAM" id="SSF55550">
    <property type="entry name" value="SH2 domain"/>
    <property type="match status" value="1"/>
</dbReference>
<dbReference type="AlphaFoldDB" id="A0A2A6BSI7"/>
<dbReference type="Pfam" id="PF07714">
    <property type="entry name" value="PK_Tyr_Ser-Thr"/>
    <property type="match status" value="1"/>
</dbReference>
<keyword evidence="10" id="KW-1185">Reference proteome</keyword>
<dbReference type="InterPro" id="IPR036860">
    <property type="entry name" value="SH2_dom_sf"/>
</dbReference>
<dbReference type="GO" id="GO:0005524">
    <property type="term" value="F:ATP binding"/>
    <property type="evidence" value="ECO:0007669"/>
    <property type="project" value="UniProtKB-KW"/>
</dbReference>
<evidence type="ECO:0000313" key="9">
    <source>
        <dbReference type="EnsemblMetazoa" id="PPA27707.1"/>
    </source>
</evidence>
<dbReference type="InterPro" id="IPR001245">
    <property type="entry name" value="Ser-Thr/Tyr_kinase_cat_dom"/>
</dbReference>
<feature type="region of interest" description="Disordered" evidence="7">
    <location>
        <begin position="595"/>
        <end position="629"/>
    </location>
</feature>
<dbReference type="PANTHER" id="PTHR24418">
    <property type="entry name" value="TYROSINE-PROTEIN KINASE"/>
    <property type="match status" value="1"/>
</dbReference>
<dbReference type="Proteomes" id="UP000005239">
    <property type="component" value="Unassembled WGS sequence"/>
</dbReference>
<feature type="chain" id="PRO_5044277943" description="Tyrosine-protein kinase" evidence="8">
    <location>
        <begin position="20"/>
        <end position="629"/>
    </location>
</feature>
<keyword evidence="8" id="KW-0732">Signal</keyword>
<dbReference type="PROSITE" id="PS50011">
    <property type="entry name" value="PROTEIN_KINASE_DOM"/>
    <property type="match status" value="1"/>
</dbReference>
<accession>A0A8R1YJY5</accession>
<dbReference type="PROSITE" id="PS50001">
    <property type="entry name" value="SH2"/>
    <property type="match status" value="1"/>
</dbReference>
<protein>
    <recommendedName>
        <fullName evidence="6">Tyrosine-protein kinase</fullName>
        <ecNumber evidence="6">2.7.10.2</ecNumber>
    </recommendedName>
</protein>
<reference evidence="10" key="1">
    <citation type="journal article" date="2008" name="Nat. Genet.">
        <title>The Pristionchus pacificus genome provides a unique perspective on nematode lifestyle and parasitism.</title>
        <authorList>
            <person name="Dieterich C."/>
            <person name="Clifton S.W."/>
            <person name="Schuster L.N."/>
            <person name="Chinwalla A."/>
            <person name="Delehaunty K."/>
            <person name="Dinkelacker I."/>
            <person name="Fulton L."/>
            <person name="Fulton R."/>
            <person name="Godfrey J."/>
            <person name="Minx P."/>
            <person name="Mitreva M."/>
            <person name="Roeseler W."/>
            <person name="Tian H."/>
            <person name="Witte H."/>
            <person name="Yang S.P."/>
            <person name="Wilson R.K."/>
            <person name="Sommer R.J."/>
        </authorList>
    </citation>
    <scope>NUCLEOTIDE SEQUENCE [LARGE SCALE GENOMIC DNA]</scope>
    <source>
        <strain evidence="10">PS312</strain>
    </source>
</reference>
<dbReference type="GO" id="GO:0004715">
    <property type="term" value="F:non-membrane spanning protein tyrosine kinase activity"/>
    <property type="evidence" value="ECO:0007669"/>
    <property type="project" value="UniProtKB-EC"/>
</dbReference>
<evidence type="ECO:0000256" key="2">
    <source>
        <dbReference type="ARBA" id="ARBA00022741"/>
    </source>
</evidence>
<dbReference type="EC" id="2.7.10.2" evidence="6"/>
<evidence type="ECO:0000256" key="4">
    <source>
        <dbReference type="ARBA" id="ARBA00022840"/>
    </source>
</evidence>
<evidence type="ECO:0000256" key="7">
    <source>
        <dbReference type="SAM" id="MobiDB-lite"/>
    </source>
</evidence>
<dbReference type="SMART" id="SM00252">
    <property type="entry name" value="SH2"/>
    <property type="match status" value="1"/>
</dbReference>
<name>A0A2A6BSI7_PRIPA</name>
<organism evidence="9 10">
    <name type="scientific">Pristionchus pacificus</name>
    <name type="common">Parasitic nematode worm</name>
    <dbReference type="NCBI Taxonomy" id="54126"/>
    <lineage>
        <taxon>Eukaryota</taxon>
        <taxon>Metazoa</taxon>
        <taxon>Ecdysozoa</taxon>
        <taxon>Nematoda</taxon>
        <taxon>Chromadorea</taxon>
        <taxon>Rhabditida</taxon>
        <taxon>Rhabditina</taxon>
        <taxon>Diplogasteromorpha</taxon>
        <taxon>Diplogasteroidea</taxon>
        <taxon>Neodiplogasteridae</taxon>
        <taxon>Pristionchus</taxon>
    </lineage>
</organism>
<dbReference type="GO" id="GO:0005886">
    <property type="term" value="C:plasma membrane"/>
    <property type="evidence" value="ECO:0000318"/>
    <property type="project" value="GO_Central"/>
</dbReference>
<evidence type="ECO:0000256" key="6">
    <source>
        <dbReference type="RuleBase" id="RU362096"/>
    </source>
</evidence>
<keyword evidence="4 6" id="KW-0067">ATP-binding</keyword>
<evidence type="ECO:0000313" key="10">
    <source>
        <dbReference type="Proteomes" id="UP000005239"/>
    </source>
</evidence>
<dbReference type="SUPFAM" id="SSF56112">
    <property type="entry name" value="Protein kinase-like (PK-like)"/>
    <property type="match status" value="1"/>
</dbReference>
<keyword evidence="1 6" id="KW-0808">Transferase</keyword>
<comment type="similarity">
    <text evidence="6">Belongs to the protein kinase superfamily. Tyr protein kinase family.</text>
</comment>